<proteinExistence type="predicted"/>
<dbReference type="Proteomes" id="UP000297168">
    <property type="component" value="Segment"/>
</dbReference>
<gene>
    <name evidence="2" type="primary">16</name>
    <name evidence="2" type="ORF">SEA_HEATHER_16</name>
</gene>
<reference evidence="3" key="1">
    <citation type="submission" date="2019-03" db="EMBL/GenBank/DDBJ databases">
        <authorList>
            <person name="Goralski S.M."/>
            <person name="Markward M.L."/>
            <person name="Addai K."/>
            <person name="Agarwal S."/>
            <person name="Ahmad I.M."/>
            <person name="Alumyar Y.S."/>
            <person name="An J."/>
            <person name="Antar T.E."/>
            <person name="Antony V."/>
            <person name="Arvin L.E."/>
            <person name="Atanasoff K.E."/>
            <person name="Ati R."/>
            <person name="Batista A."/>
            <person name="Bembuh M.L."/>
            <person name="Bhardvaj T.B."/>
            <person name="Brown C.J."/>
            <person name="Butt S.T."/>
            <person name="Cahn D."/>
            <person name="Canales I.-I."/>
            <person name="Carr K."/>
            <person name="Chen K.Z."/>
            <person name="Chen M."/>
            <person name="Chigurupati S."/>
            <person name="Chou C."/>
            <person name="Chung C.S."/>
            <person name="Cole S.T."/>
            <person name="Colson C.L."/>
            <person name="Dent D.M."/>
            <person name="Djiogo E.M."/>
            <person name="Domrachev B.M."/>
            <person name="Dwivedi J."/>
            <person name="Ehsani C."/>
            <person name="Essien U.A."/>
            <person name="Fakhar A."/>
            <person name="Flood S.H."/>
            <person name="Furletti G."/>
            <person name="Gebreegziabher M."/>
            <person name="Gruver-Williams A."/>
            <person name="Guldan M.L."/>
            <person name="Gurung S."/>
            <person name="Heo K."/>
            <person name="John R.A."/>
            <person name="Kabir L."/>
            <person name="Kaira H."/>
            <person name="Kane M.S."/>
            <person name="Karanja M."/>
            <person name="Karley A.N."/>
            <person name="Kelleher J."/>
            <person name="Khan A.M."/>
            <person name="Khan A."/>
            <person name="Kharel S."/>
            <person name="Kidane M."/>
            <person name="Konanur P."/>
            <person name="Kuo N.K."/>
            <person name="Kyaw G."/>
            <person name="Lahijan N."/>
            <person name="Lamm D.N."/>
            <person name="Lance S.V."/>
            <person name="Le C."/>
            <person name="Lee C.H."/>
            <person name="Leka D."/>
            <person name="Li C."/>
            <person name="Lim S.Y."/>
            <person name="Lo J."/>
            <person name="Ludwig S."/>
            <person name="Mahaney V.M."/>
            <person name="Mangukiya A."/>
            <person name="Mani D."/>
            <person name="Mariano P."/>
            <person name="Mbaekwe U."/>
            <person name="McGowan H."/>
            <person name="McNamara A."/>
            <person name="Mebrahtu S."/>
            <person name="Mohamed A."/>
            <person name="Mohamed M.E."/>
            <person name="Muntaka F."/>
            <person name="Naqvi T."/>
            <person name="Nengel A.M."/>
            <person name="Neupane S."/>
            <person name="Nguyen J."/>
            <person name="Nguyen J."/>
            <person name="Nwoji I.C."/>
            <person name="O'Brien T."/>
            <person name="Okusolubo T.A."/>
            <person name="Paek J."/>
            <person name="Pandithakoralag H."/>
            <person name="Parsa S."/>
            <person name="Perry C."/>
            <person name="Petrie C.R."/>
            <person name="Poteshman G.A."/>
            <person name="Quiros D."/>
            <person name="Rana S."/>
            <person name="Reister J."/>
            <person name="Reyes E."/>
            <person name="Riaz H.S."/>
            <person name="Roach T.L."/>
            <person name="Saikali A."/>
            <person name="Scalsky R."/>
            <person name="Schultz J.A."/>
            <person name="Scott C.F."/>
            <person name="Sekira M.D."/>
            <person name="Shee C.S."/>
            <person name="Shultz P."/>
            <person name="Siarez J.A."/>
            <person name="Simpson A.L."/>
            <person name="Singh S."/>
            <person name="Smith F.R."/>
            <person name="Smith S.A."/>
            <person name="Sobers S."/>
            <person name="Sobowale A.O."/>
            <person name="Somoza K.A."/>
            <person name="Song M."/>
            <person name="Spence R.N."/>
            <person name="Spruill R.A."/>
            <person name="Subedi A."/>
            <person name="Taj A.B."/>
            <person name="Thomas J."/>
            <person name="Todd J.C."/>
            <person name="Tran T."/>
            <person name="Varghese J."/>
            <person name="Vartanian E."/>
            <person name="Vega A."/>
            <person name="Vong A."/>
            <person name="Wachhaus L.E."/>
            <person name="Walter A.J."/>
            <person name="Wessel M.E."/>
            <person name="Azam A.M."/>
            <person name="Blocker D."/>
            <person name="Naeem N.-U.-A."/>
            <person name="Patel R."/>
            <person name="Shakarov P."/>
            <person name="Xie C.L."/>
            <person name="Zolnerowich N."/>
            <person name="Correa-Mendez M."/>
            <person name="Fabian M."/>
            <person name="Fishbein J."/>
            <person name="Harkles L."/>
            <person name="Reger N."/>
            <person name="Saleh S."/>
            <person name="Erill I."/>
            <person name="Caruso S.M."/>
            <person name="Garlena R.A."/>
            <person name="Russell D.A."/>
            <person name="Pope W.H."/>
            <person name="Jacobs-Sera D."/>
            <person name="Hatfull G.F."/>
        </authorList>
    </citation>
    <scope>NUCLEOTIDE SEQUENCE [LARGE SCALE GENOMIC DNA]</scope>
</reference>
<accession>A0A4D6E457</accession>
<keyword evidence="3" id="KW-1185">Reference proteome</keyword>
<evidence type="ECO:0000313" key="3">
    <source>
        <dbReference type="Proteomes" id="UP000297168"/>
    </source>
</evidence>
<evidence type="ECO:0000256" key="1">
    <source>
        <dbReference type="SAM" id="MobiDB-lite"/>
    </source>
</evidence>
<feature type="region of interest" description="Disordered" evidence="1">
    <location>
        <begin position="189"/>
        <end position="211"/>
    </location>
</feature>
<feature type="compositionally biased region" description="Polar residues" evidence="1">
    <location>
        <begin position="202"/>
        <end position="211"/>
    </location>
</feature>
<protein>
    <submittedName>
        <fullName evidence="2">Minor tail protein</fullName>
    </submittedName>
</protein>
<sequence>MAIQANALPPSLVSELQEMQRRITALERKPKLGSVNERLPFSSYQTVPVIGSAGPGWSSLGAVNSTGLNQPVLIMALPFSIPWGASAALDVSITVYLRDMITQTKSASITLTKANDDPANPGFTQNLTWAWRHPQPIGFDDTNQWKGFAIDYIVNKRANDPSGDSVTVRLGAPNLVTGVPLGTFLEEADDGNPRIGGPLTPTDGSPVTWTG</sequence>
<dbReference type="EMBL" id="MK686069">
    <property type="protein sequence ID" value="QBZ73386.1"/>
    <property type="molecule type" value="Genomic_DNA"/>
</dbReference>
<name>A0A4D6E457_9CAUD</name>
<organism evidence="2 3">
    <name type="scientific">Streptomyces phage Heather</name>
    <dbReference type="NCBI Taxonomy" id="2562343"/>
    <lineage>
        <taxon>Viruses</taxon>
        <taxon>Duplodnaviria</taxon>
        <taxon>Heunggongvirae</taxon>
        <taxon>Uroviricota</taxon>
        <taxon>Caudoviricetes</taxon>
        <taxon>Colingsworthviridae</taxon>
        <taxon>Sebastisaurusvirus</taxon>
        <taxon>Sebastisaurusvirus heather</taxon>
    </lineage>
</organism>
<evidence type="ECO:0000313" key="2">
    <source>
        <dbReference type="EMBL" id="QBZ73386.1"/>
    </source>
</evidence>